<dbReference type="EMBL" id="BGZK01000926">
    <property type="protein sequence ID" value="GBP65329.1"/>
    <property type="molecule type" value="Genomic_DNA"/>
</dbReference>
<protein>
    <submittedName>
        <fullName evidence="1">Uncharacterized protein</fullName>
    </submittedName>
</protein>
<reference evidence="1 2" key="1">
    <citation type="journal article" date="2019" name="Commun. Biol.">
        <title>The bagworm genome reveals a unique fibroin gene that provides high tensile strength.</title>
        <authorList>
            <person name="Kono N."/>
            <person name="Nakamura H."/>
            <person name="Ohtoshi R."/>
            <person name="Tomita M."/>
            <person name="Numata K."/>
            <person name="Arakawa K."/>
        </authorList>
    </citation>
    <scope>NUCLEOTIDE SEQUENCE [LARGE SCALE GENOMIC DNA]</scope>
</reference>
<dbReference type="Proteomes" id="UP000299102">
    <property type="component" value="Unassembled WGS sequence"/>
</dbReference>
<comment type="caution">
    <text evidence="1">The sequence shown here is derived from an EMBL/GenBank/DDBJ whole genome shotgun (WGS) entry which is preliminary data.</text>
</comment>
<evidence type="ECO:0000313" key="1">
    <source>
        <dbReference type="EMBL" id="GBP65329.1"/>
    </source>
</evidence>
<accession>A0A4C1XT12</accession>
<organism evidence="1 2">
    <name type="scientific">Eumeta variegata</name>
    <name type="common">Bagworm moth</name>
    <name type="synonym">Eumeta japonica</name>
    <dbReference type="NCBI Taxonomy" id="151549"/>
    <lineage>
        <taxon>Eukaryota</taxon>
        <taxon>Metazoa</taxon>
        <taxon>Ecdysozoa</taxon>
        <taxon>Arthropoda</taxon>
        <taxon>Hexapoda</taxon>
        <taxon>Insecta</taxon>
        <taxon>Pterygota</taxon>
        <taxon>Neoptera</taxon>
        <taxon>Endopterygota</taxon>
        <taxon>Lepidoptera</taxon>
        <taxon>Glossata</taxon>
        <taxon>Ditrysia</taxon>
        <taxon>Tineoidea</taxon>
        <taxon>Psychidae</taxon>
        <taxon>Oiketicinae</taxon>
        <taxon>Eumeta</taxon>
    </lineage>
</organism>
<gene>
    <name evidence="1" type="ORF">EVAR_52103_1</name>
</gene>
<keyword evidence="2" id="KW-1185">Reference proteome</keyword>
<dbReference type="AlphaFoldDB" id="A0A4C1XT12"/>
<name>A0A4C1XT12_EUMVA</name>
<evidence type="ECO:0000313" key="2">
    <source>
        <dbReference type="Proteomes" id="UP000299102"/>
    </source>
</evidence>
<proteinExistence type="predicted"/>
<sequence>MVIPIHPQFATDFSRTPRPRRYTVIKRVTEKGGGHSKDIEVPQPKDVIKRRPSRRRKLPRTEGIGKGTFKKKKFRRYEIVSSIAWFTTCQWRVDCIHSLRATDMKP</sequence>